<reference evidence="2" key="1">
    <citation type="submission" date="2022-08" db="EMBL/GenBank/DDBJ databases">
        <title>Novel sulphate-reducing endosymbionts in the free-living metamonad Anaeramoeba.</title>
        <authorList>
            <person name="Jerlstrom-Hultqvist J."/>
            <person name="Cepicka I."/>
            <person name="Gallot-Lavallee L."/>
            <person name="Salas-Leiva D."/>
            <person name="Curtis B.A."/>
            <person name="Zahonova K."/>
            <person name="Pipaliya S."/>
            <person name="Dacks J."/>
            <person name="Roger A.J."/>
        </authorList>
    </citation>
    <scope>NUCLEOTIDE SEQUENCE</scope>
    <source>
        <strain evidence="2">Busselton2</strain>
    </source>
</reference>
<proteinExistence type="predicted"/>
<dbReference type="SMART" id="SM00028">
    <property type="entry name" value="TPR"/>
    <property type="match status" value="4"/>
</dbReference>
<gene>
    <name evidence="2" type="ORF">M0812_29510</name>
</gene>
<name>A0AAV7Y8M9_9EUKA</name>
<dbReference type="PANTHER" id="PTHR36812:SF9">
    <property type="entry name" value="MYB-LIKE PROTEIN X ISOFORM X1"/>
    <property type="match status" value="1"/>
</dbReference>
<evidence type="ECO:0000313" key="3">
    <source>
        <dbReference type="Proteomes" id="UP001146793"/>
    </source>
</evidence>
<protein>
    <submittedName>
        <fullName evidence="2">A-type inclusion protein</fullName>
    </submittedName>
</protein>
<dbReference type="Proteomes" id="UP001146793">
    <property type="component" value="Unassembled WGS sequence"/>
</dbReference>
<evidence type="ECO:0000256" key="1">
    <source>
        <dbReference type="SAM" id="MobiDB-lite"/>
    </source>
</evidence>
<organism evidence="2 3">
    <name type="scientific">Anaeramoeba flamelloides</name>
    <dbReference type="NCBI Taxonomy" id="1746091"/>
    <lineage>
        <taxon>Eukaryota</taxon>
        <taxon>Metamonada</taxon>
        <taxon>Anaeramoebidae</taxon>
        <taxon>Anaeramoeba</taxon>
    </lineage>
</organism>
<sequence length="989" mass="117666">MTLEQKFAILWENGEEEKLNNFCKRILLNKKYHKSYYSYVSRLYLSCIYYQSGKYSKALKTLDTTQFQSLLEIKDLKQILILKNLHLCSHLKKGMLDSEKILSKINNLFEDLSTLFEQINTFQSLSTKYLFDTTLRLNVSLAFLISRRYKESLKILTSFNFLINNRNKDQNQNQNLTNIRKRSRPETIEIINEETNYYSLEEGEEKIEKILRFFNTNSKDRYDQTQTKETNTTELNDNLKNQKNEKEKENEEEHEREKGKAKQSDLKKSRQEKKKETKNKKTETEFEINSINLLKREWLKILETRKSARYLRIYKNYIKYIELIEKNCNQELCNKIQQIILKSFLIISLDLYSQNKIELSLCFLGYIFSKPKIFNPNISLIPLLWILSCLALHSNNPAIAYFSSKKAVELSREYFKNLHSNSTPTHKPVLIRSIYIFAYIISIFFKKKQKNLNFAKHLFQECCNSQNFLSSEAYNMIGFLSAFQEDYLTAAKNFRCSIQLSSDQQRRTQIPLFNATVISRKIEKPNSHRIQLTLLSLLGNEINNINEEEEEKEQNIIIFGYNKRKKKQKQKEKQSIKEKKKNKDYLKIIKKEKEKENEKEKEKVKDQENEKENEKEIKKENENEKQGLIEIESQEIEMDLEDESSDDLYHYEIIEENKQNKKKSSQLSQSSKNQFQQERSLTPLVIVYFLPFGYRVLPIANEDRGSWRPRNAPLRLLCSSAQVKYKIAKAYFVQKQWGDAFRIYKDLVSQNQLTDKLSLKVSQERRIEWIYLCLQHKKFQKVCMESKNLLTQSNFHQSDNDENFSQSHTRIRIVLLYQADALVMLGKPKQALECLNKLTNTFKINKKYQHLKSIAYNNRAIILSEIGKMNEAIQILQFAIRIIDNSDTLIINLVNLLLEQGKIEFACKTWLDFRKIPLEQNFQFYQELLKKMNKKLRQERNKKQKNIIIASNIHQNYFESLDILILTFWIELLKGKKKKKKKKKKSLFN</sequence>
<feature type="compositionally biased region" description="Basic and acidic residues" evidence="1">
    <location>
        <begin position="240"/>
        <end position="281"/>
    </location>
</feature>
<evidence type="ECO:0000313" key="2">
    <source>
        <dbReference type="EMBL" id="KAJ3423879.1"/>
    </source>
</evidence>
<dbReference type="SUPFAM" id="SSF48452">
    <property type="entry name" value="TPR-like"/>
    <property type="match status" value="1"/>
</dbReference>
<accession>A0AAV7Y8M9</accession>
<comment type="caution">
    <text evidence="2">The sequence shown here is derived from an EMBL/GenBank/DDBJ whole genome shotgun (WGS) entry which is preliminary data.</text>
</comment>
<dbReference type="AlphaFoldDB" id="A0AAV7Y8M9"/>
<feature type="region of interest" description="Disordered" evidence="1">
    <location>
        <begin position="596"/>
        <end position="636"/>
    </location>
</feature>
<feature type="region of interest" description="Disordered" evidence="1">
    <location>
        <begin position="222"/>
        <end position="281"/>
    </location>
</feature>
<dbReference type="InterPro" id="IPR019734">
    <property type="entry name" value="TPR_rpt"/>
</dbReference>
<feature type="compositionally biased region" description="Basic and acidic residues" evidence="1">
    <location>
        <begin position="596"/>
        <end position="627"/>
    </location>
</feature>
<dbReference type="Gene3D" id="1.25.40.10">
    <property type="entry name" value="Tetratricopeptide repeat domain"/>
    <property type="match status" value="1"/>
</dbReference>
<dbReference type="EMBL" id="JANTQA010000075">
    <property type="protein sequence ID" value="KAJ3423879.1"/>
    <property type="molecule type" value="Genomic_DNA"/>
</dbReference>
<dbReference type="PANTHER" id="PTHR36812">
    <property type="entry name" value="NEUROFILAMENT TRIPLET M PROTEIN-LIKE PROTEIN"/>
    <property type="match status" value="1"/>
</dbReference>
<dbReference type="InterPro" id="IPR011990">
    <property type="entry name" value="TPR-like_helical_dom_sf"/>
</dbReference>
<feature type="compositionally biased region" description="Polar residues" evidence="1">
    <location>
        <begin position="224"/>
        <end position="233"/>
    </location>
</feature>